<keyword evidence="1" id="KW-1133">Transmembrane helix</keyword>
<proteinExistence type="predicted"/>
<dbReference type="InterPro" id="IPR025686">
    <property type="entry name" value="Glucos_trans_II"/>
</dbReference>
<feature type="transmembrane region" description="Helical" evidence="1">
    <location>
        <begin position="99"/>
        <end position="117"/>
    </location>
</feature>
<feature type="transmembrane region" description="Helical" evidence="1">
    <location>
        <begin position="12"/>
        <end position="31"/>
    </location>
</feature>
<sequence>MKKIMNRINFRALGIVFSVSILYCIGIIISGRNYLDDYGRYTHGYTSWSSNGRPFADLVMNIINLGNPIVDISPLPLIIALFCLSVMGVMISRRFAKDANVMSLSAISITIIANPFLLENLSFKYDILAMSLSMLVISLPFVAVRGTANSIYRFAIASACIFLSLGLYQSSIGTFIILTILECIYISSTISKSTKYCIYNAVKRVSQLIVGYIFYNLIIVRTLINDEYTRSHSEILSFNAEGLETAFNNFFGYIDLLNNYVISLPKIVAYFYFIVIAICSLYCFTSFIKKNRNIFGAVLVLLSPVTLILFSFAHFLILKEPVLSSRVMTSFSATLISFAILICICIQNNKARTIAILPIFGCSMIMSMSYSNASKAQNVKDDQVAQSIYIATSTKLKDIKYVYFTGEIRFAEQRKLAISRFPVLADPLKSYLGKDQFWSSYMLTYNGVHVNSKSLSQSELNEICENPPLIKTTDYTIHSNDETMVISFNQDCQ</sequence>
<dbReference type="Proteomes" id="UP001147046">
    <property type="component" value="Unassembled WGS sequence"/>
</dbReference>
<feature type="transmembrane region" description="Helical" evidence="1">
    <location>
        <begin position="323"/>
        <end position="346"/>
    </location>
</feature>
<feature type="transmembrane region" description="Helical" evidence="1">
    <location>
        <begin position="267"/>
        <end position="287"/>
    </location>
</feature>
<organism evidence="2 3">
    <name type="scientific">Citrobacter portucalensis</name>
    <dbReference type="NCBI Taxonomy" id="1639133"/>
    <lineage>
        <taxon>Bacteria</taxon>
        <taxon>Pseudomonadati</taxon>
        <taxon>Pseudomonadota</taxon>
        <taxon>Gammaproteobacteria</taxon>
        <taxon>Enterobacterales</taxon>
        <taxon>Enterobacteriaceae</taxon>
        <taxon>Citrobacter</taxon>
        <taxon>Citrobacter freundii complex</taxon>
    </lineage>
</organism>
<feature type="transmembrane region" description="Helical" evidence="1">
    <location>
        <begin position="123"/>
        <end position="144"/>
    </location>
</feature>
<gene>
    <name evidence="2" type="ORF">L2102_02350</name>
</gene>
<feature type="transmembrane region" description="Helical" evidence="1">
    <location>
        <begin position="294"/>
        <end position="317"/>
    </location>
</feature>
<dbReference type="EMBL" id="JAKIHV010000001">
    <property type="protein sequence ID" value="MDE9622160.1"/>
    <property type="molecule type" value="Genomic_DNA"/>
</dbReference>
<reference evidence="2" key="1">
    <citation type="submission" date="2022-01" db="EMBL/GenBank/DDBJ databases">
        <title>Genetic Characterization of Carbapenem-resistant Citrobacter spp. from China: a multicenter study.</title>
        <authorList>
            <person name="Ye L."/>
        </authorList>
    </citation>
    <scope>NUCLEOTIDE SEQUENCE</scope>
    <source>
        <strain evidence="2">IR5464</strain>
    </source>
</reference>
<feature type="transmembrane region" description="Helical" evidence="1">
    <location>
        <begin position="151"/>
        <end position="168"/>
    </location>
</feature>
<dbReference type="Pfam" id="PF14264">
    <property type="entry name" value="Glucos_trans_II"/>
    <property type="match status" value="1"/>
</dbReference>
<evidence type="ECO:0000256" key="1">
    <source>
        <dbReference type="SAM" id="Phobius"/>
    </source>
</evidence>
<name>A0AAJ1N5F6_9ENTR</name>
<evidence type="ECO:0000313" key="3">
    <source>
        <dbReference type="Proteomes" id="UP001147046"/>
    </source>
</evidence>
<feature type="transmembrane region" description="Helical" evidence="1">
    <location>
        <begin position="205"/>
        <end position="224"/>
    </location>
</feature>
<accession>A0AAJ1N5F6</accession>
<feature type="transmembrane region" description="Helical" evidence="1">
    <location>
        <begin position="174"/>
        <end position="193"/>
    </location>
</feature>
<keyword evidence="1" id="KW-0472">Membrane</keyword>
<dbReference type="AlphaFoldDB" id="A0AAJ1N5F6"/>
<evidence type="ECO:0000313" key="2">
    <source>
        <dbReference type="EMBL" id="MDE9622160.1"/>
    </source>
</evidence>
<protein>
    <submittedName>
        <fullName evidence="2">Glucosyltransferase domain-containing protein</fullName>
    </submittedName>
</protein>
<comment type="caution">
    <text evidence="2">The sequence shown here is derived from an EMBL/GenBank/DDBJ whole genome shotgun (WGS) entry which is preliminary data.</text>
</comment>
<keyword evidence="1" id="KW-0812">Transmembrane</keyword>
<feature type="transmembrane region" description="Helical" evidence="1">
    <location>
        <begin position="75"/>
        <end position="92"/>
    </location>
</feature>